<feature type="transmembrane region" description="Helical" evidence="1">
    <location>
        <begin position="32"/>
        <end position="54"/>
    </location>
</feature>
<protein>
    <submittedName>
        <fullName evidence="3">SERPIN domain-containing protein</fullName>
    </submittedName>
</protein>
<dbReference type="AlphaFoldDB" id="A0A183C7U6"/>
<dbReference type="WBParaSite" id="GPLIN_000894200">
    <property type="protein sequence ID" value="GPLIN_000894200"/>
    <property type="gene ID" value="GPLIN_000894200"/>
</dbReference>
<evidence type="ECO:0000256" key="1">
    <source>
        <dbReference type="SAM" id="Phobius"/>
    </source>
</evidence>
<accession>A0A183C7U6</accession>
<evidence type="ECO:0000313" key="2">
    <source>
        <dbReference type="Proteomes" id="UP000050741"/>
    </source>
</evidence>
<reference evidence="2" key="1">
    <citation type="submission" date="2014-05" db="EMBL/GenBank/DDBJ databases">
        <title>The genome and life-stage specific transcriptomes of Globodera pallida elucidate key aspects of plant parasitism by a cyst nematode.</title>
        <authorList>
            <person name="Cotton J.A."/>
            <person name="Lilley C.J."/>
            <person name="Jones L.M."/>
            <person name="Kikuchi T."/>
            <person name="Reid A.J."/>
            <person name="Thorpe P."/>
            <person name="Tsai I.J."/>
            <person name="Beasley H."/>
            <person name="Blok V."/>
            <person name="Cock P.J.A."/>
            <person name="Van den Akker S.E."/>
            <person name="Holroyd N."/>
            <person name="Hunt M."/>
            <person name="Mantelin S."/>
            <person name="Naghra H."/>
            <person name="Pain A."/>
            <person name="Palomares-Rius J.E."/>
            <person name="Zarowiecki M."/>
            <person name="Berriman M."/>
            <person name="Jones J.T."/>
            <person name="Urwin P.E."/>
        </authorList>
    </citation>
    <scope>NUCLEOTIDE SEQUENCE [LARGE SCALE GENOMIC DNA]</scope>
    <source>
        <strain evidence="2">Lindley</strain>
    </source>
</reference>
<organism evidence="2 3">
    <name type="scientific">Globodera pallida</name>
    <name type="common">Potato cyst nematode worm</name>
    <name type="synonym">Heterodera pallida</name>
    <dbReference type="NCBI Taxonomy" id="36090"/>
    <lineage>
        <taxon>Eukaryota</taxon>
        <taxon>Metazoa</taxon>
        <taxon>Ecdysozoa</taxon>
        <taxon>Nematoda</taxon>
        <taxon>Chromadorea</taxon>
        <taxon>Rhabditida</taxon>
        <taxon>Tylenchina</taxon>
        <taxon>Tylenchomorpha</taxon>
        <taxon>Tylenchoidea</taxon>
        <taxon>Heteroderidae</taxon>
        <taxon>Heteroderinae</taxon>
        <taxon>Globodera</taxon>
    </lineage>
</organism>
<keyword evidence="1" id="KW-0812">Transmembrane</keyword>
<reference evidence="3" key="2">
    <citation type="submission" date="2016-06" db="UniProtKB">
        <authorList>
            <consortium name="WormBaseParasite"/>
        </authorList>
    </citation>
    <scope>IDENTIFICATION</scope>
</reference>
<keyword evidence="1" id="KW-1133">Transmembrane helix</keyword>
<dbReference type="Proteomes" id="UP000050741">
    <property type="component" value="Unassembled WGS sequence"/>
</dbReference>
<keyword evidence="2" id="KW-1185">Reference proteome</keyword>
<keyword evidence="1" id="KW-0472">Membrane</keyword>
<proteinExistence type="predicted"/>
<name>A0A183C7U6_GLOPA</name>
<evidence type="ECO:0000313" key="3">
    <source>
        <dbReference type="WBParaSite" id="GPLIN_000894200"/>
    </source>
</evidence>
<sequence length="243" mass="25960">MELLADDSSIPPTTGEIGQRVEKSENGVADEAVVVALMIMMPVVAATAAALMMMMPVVAESLGRTVLTLSDPDRVKAAVLFRRLGMANNTELQRVQNAEGECYANFIVGRPFLVQDRQRNVVARFELSTEEEEPLGGQQPHACASNDAVPLHVFHCVSEANGQLLARLEELRACAAGTNNAASGNYSHPPIYGALLIHCGALLVDIILATKIEDNAVTIIGKVGQPMPEVFEVVHDDGSFVVG</sequence>